<organism evidence="2 3">
    <name type="scientific">Parascaris equorum</name>
    <name type="common">Equine roundworm</name>
    <dbReference type="NCBI Taxonomy" id="6256"/>
    <lineage>
        <taxon>Eukaryota</taxon>
        <taxon>Metazoa</taxon>
        <taxon>Ecdysozoa</taxon>
        <taxon>Nematoda</taxon>
        <taxon>Chromadorea</taxon>
        <taxon>Rhabditida</taxon>
        <taxon>Spirurina</taxon>
        <taxon>Ascaridomorpha</taxon>
        <taxon>Ascaridoidea</taxon>
        <taxon>Ascarididae</taxon>
        <taxon>Parascaris</taxon>
    </lineage>
</organism>
<evidence type="ECO:0000313" key="3">
    <source>
        <dbReference type="WBParaSite" id="PEQ_0001355101-mRNA-1"/>
    </source>
</evidence>
<dbReference type="Proteomes" id="UP000887564">
    <property type="component" value="Unplaced"/>
</dbReference>
<evidence type="ECO:0000313" key="2">
    <source>
        <dbReference type="Proteomes" id="UP000887564"/>
    </source>
</evidence>
<dbReference type="Gene3D" id="1.10.510.10">
    <property type="entry name" value="Transferase(Phosphotransferase) domain 1"/>
    <property type="match status" value="1"/>
</dbReference>
<reference evidence="3" key="1">
    <citation type="submission" date="2022-11" db="UniProtKB">
        <authorList>
            <consortium name="WormBaseParasite"/>
        </authorList>
    </citation>
    <scope>IDENTIFICATION</scope>
</reference>
<evidence type="ECO:0000259" key="1">
    <source>
        <dbReference type="Pfam" id="PF07714"/>
    </source>
</evidence>
<dbReference type="AlphaFoldDB" id="A0A914SHW0"/>
<name>A0A914SHW0_PAREQ</name>
<sequence>MWELMTRAASPYGDISNHKIREYLESGMRLPKPTNCPHVLYVIFQKIHAKTTAVKSFVAM</sequence>
<protein>
    <submittedName>
        <fullName evidence="3">Serine-threonine/tyrosine-protein kinase catalytic domain-containing protein</fullName>
    </submittedName>
</protein>
<accession>A0A914SHW0</accession>
<keyword evidence="2" id="KW-1185">Reference proteome</keyword>
<feature type="domain" description="Serine-threonine/tyrosine-protein kinase catalytic" evidence="1">
    <location>
        <begin position="1"/>
        <end position="50"/>
    </location>
</feature>
<proteinExistence type="predicted"/>
<dbReference type="GO" id="GO:0004672">
    <property type="term" value="F:protein kinase activity"/>
    <property type="evidence" value="ECO:0007669"/>
    <property type="project" value="InterPro"/>
</dbReference>
<dbReference type="WBParaSite" id="PEQ_0001355101-mRNA-1">
    <property type="protein sequence ID" value="PEQ_0001355101-mRNA-1"/>
    <property type="gene ID" value="PEQ_0001355101"/>
</dbReference>
<dbReference type="Pfam" id="PF07714">
    <property type="entry name" value="PK_Tyr_Ser-Thr"/>
    <property type="match status" value="1"/>
</dbReference>
<dbReference type="InterPro" id="IPR001245">
    <property type="entry name" value="Ser-Thr/Tyr_kinase_cat_dom"/>
</dbReference>